<dbReference type="InterPro" id="IPR011711">
    <property type="entry name" value="GntR_C"/>
</dbReference>
<gene>
    <name evidence="5" type="ORF">GCM10023257_58040</name>
</gene>
<dbReference type="InterPro" id="IPR000524">
    <property type="entry name" value="Tscrpt_reg_HTH_GntR"/>
</dbReference>
<feature type="domain" description="HTH gntR-type" evidence="4">
    <location>
        <begin position="11"/>
        <end position="78"/>
    </location>
</feature>
<comment type="caution">
    <text evidence="5">The sequence shown here is derived from an EMBL/GenBank/DDBJ whole genome shotgun (WGS) entry which is preliminary data.</text>
</comment>
<evidence type="ECO:0000256" key="2">
    <source>
        <dbReference type="ARBA" id="ARBA00023125"/>
    </source>
</evidence>
<evidence type="ECO:0000259" key="4">
    <source>
        <dbReference type="PROSITE" id="PS50949"/>
    </source>
</evidence>
<evidence type="ECO:0000313" key="5">
    <source>
        <dbReference type="EMBL" id="GAA5004954.1"/>
    </source>
</evidence>
<protein>
    <recommendedName>
        <fullName evidence="4">HTH gntR-type domain-containing protein</fullName>
    </recommendedName>
</protein>
<dbReference type="PROSITE" id="PS50949">
    <property type="entry name" value="HTH_GNTR"/>
    <property type="match status" value="1"/>
</dbReference>
<dbReference type="Gene3D" id="1.20.120.530">
    <property type="entry name" value="GntR ligand-binding domain-like"/>
    <property type="match status" value="1"/>
</dbReference>
<dbReference type="SMART" id="SM00345">
    <property type="entry name" value="HTH_GNTR"/>
    <property type="match status" value="1"/>
</dbReference>
<dbReference type="Proteomes" id="UP001500610">
    <property type="component" value="Unassembled WGS sequence"/>
</dbReference>
<dbReference type="PANTHER" id="PTHR43537">
    <property type="entry name" value="TRANSCRIPTIONAL REGULATOR, GNTR FAMILY"/>
    <property type="match status" value="1"/>
</dbReference>
<dbReference type="SMART" id="SM00895">
    <property type="entry name" value="FCD"/>
    <property type="match status" value="1"/>
</dbReference>
<evidence type="ECO:0000256" key="1">
    <source>
        <dbReference type="ARBA" id="ARBA00023015"/>
    </source>
</evidence>
<dbReference type="InterPro" id="IPR008920">
    <property type="entry name" value="TF_FadR/GntR_C"/>
</dbReference>
<sequence>MPRNLLTVSGEAARQYAHDELRRSILLGDLVPGQRVLETEFAERLGVTRAALRAALLDLSVEGLIERVPRRGARVRGITVEEAVAITECRMVLEGLCAARTAVHATDRQIDELDELLARMTTAVAQSAVVAYSDLNRRLHARVNELSGQRMACELLDRLNAQLVRHHFHLALRPGRPAQSLREHRALVDAIRARDPQAAETAARSHAAGVIQALRSTLAPAAPTAFASPFVRRHDHDPAPR</sequence>
<dbReference type="SUPFAM" id="SSF46785">
    <property type="entry name" value="Winged helix' DNA-binding domain"/>
    <property type="match status" value="1"/>
</dbReference>
<reference evidence="6" key="1">
    <citation type="journal article" date="2019" name="Int. J. Syst. Evol. Microbiol.">
        <title>The Global Catalogue of Microorganisms (GCM) 10K type strain sequencing project: providing services to taxonomists for standard genome sequencing and annotation.</title>
        <authorList>
            <consortium name="The Broad Institute Genomics Platform"/>
            <consortium name="The Broad Institute Genome Sequencing Center for Infectious Disease"/>
            <person name="Wu L."/>
            <person name="Ma J."/>
        </authorList>
    </citation>
    <scope>NUCLEOTIDE SEQUENCE [LARGE SCALE GENOMIC DNA]</scope>
    <source>
        <strain evidence="6">JCM 17657</strain>
    </source>
</reference>
<name>A0ABP9IR82_9ACTN</name>
<dbReference type="EMBL" id="BAABIV010000028">
    <property type="protein sequence ID" value="GAA5004954.1"/>
    <property type="molecule type" value="Genomic_DNA"/>
</dbReference>
<evidence type="ECO:0000313" key="6">
    <source>
        <dbReference type="Proteomes" id="UP001500610"/>
    </source>
</evidence>
<evidence type="ECO:0000256" key="3">
    <source>
        <dbReference type="ARBA" id="ARBA00023163"/>
    </source>
</evidence>
<dbReference type="PANTHER" id="PTHR43537:SF24">
    <property type="entry name" value="GLUCONATE OPERON TRANSCRIPTIONAL REPRESSOR"/>
    <property type="match status" value="1"/>
</dbReference>
<dbReference type="Pfam" id="PF00392">
    <property type="entry name" value="GntR"/>
    <property type="match status" value="1"/>
</dbReference>
<dbReference type="InterPro" id="IPR036390">
    <property type="entry name" value="WH_DNA-bd_sf"/>
</dbReference>
<keyword evidence="1" id="KW-0805">Transcription regulation</keyword>
<keyword evidence="3" id="KW-0804">Transcription</keyword>
<proteinExistence type="predicted"/>
<dbReference type="SUPFAM" id="SSF48008">
    <property type="entry name" value="GntR ligand-binding domain-like"/>
    <property type="match status" value="1"/>
</dbReference>
<dbReference type="Gene3D" id="1.10.10.10">
    <property type="entry name" value="Winged helix-like DNA-binding domain superfamily/Winged helix DNA-binding domain"/>
    <property type="match status" value="1"/>
</dbReference>
<accession>A0ABP9IR82</accession>
<keyword evidence="6" id="KW-1185">Reference proteome</keyword>
<dbReference type="InterPro" id="IPR036388">
    <property type="entry name" value="WH-like_DNA-bd_sf"/>
</dbReference>
<dbReference type="RefSeq" id="WP_226027355.1">
    <property type="nucleotide sequence ID" value="NZ_BAABIV010000028.1"/>
</dbReference>
<dbReference type="Pfam" id="PF07729">
    <property type="entry name" value="FCD"/>
    <property type="match status" value="1"/>
</dbReference>
<keyword evidence="2" id="KW-0238">DNA-binding</keyword>
<organism evidence="5 6">
    <name type="scientific">Streptomyces hyderabadensis</name>
    <dbReference type="NCBI Taxonomy" id="598549"/>
    <lineage>
        <taxon>Bacteria</taxon>
        <taxon>Bacillati</taxon>
        <taxon>Actinomycetota</taxon>
        <taxon>Actinomycetes</taxon>
        <taxon>Kitasatosporales</taxon>
        <taxon>Streptomycetaceae</taxon>
        <taxon>Streptomyces</taxon>
    </lineage>
</organism>